<dbReference type="Proteomes" id="UP000198577">
    <property type="component" value="Unassembled WGS sequence"/>
</dbReference>
<dbReference type="NCBIfam" id="NF047752">
    <property type="entry name" value="MntA_antitoxin"/>
    <property type="match status" value="1"/>
</dbReference>
<dbReference type="PANTHER" id="PTHR43852">
    <property type="entry name" value="NUCLEOTIDYLTRANSFERASE"/>
    <property type="match status" value="1"/>
</dbReference>
<sequence>MDIQSIIEKLQSYFKNQGDVIAAYLFGSTVKGKARKNSDVDIAVLFDGERSTIYRFHRKLEIAGELEELLNARVDVVDLESADPFFFHQIMLNKILLVDKNIDKRVAFEVKKRREYFDMQPFYKLYYSQALKRLEEKRRDMHRG</sequence>
<organism evidence="2 3">
    <name type="scientific">Caldicoprobacter faecalis</name>
    <dbReference type="NCBI Taxonomy" id="937334"/>
    <lineage>
        <taxon>Bacteria</taxon>
        <taxon>Bacillati</taxon>
        <taxon>Bacillota</taxon>
        <taxon>Clostridia</taxon>
        <taxon>Caldicoprobacterales</taxon>
        <taxon>Caldicoprobacteraceae</taxon>
        <taxon>Caldicoprobacter</taxon>
    </lineage>
</organism>
<dbReference type="SUPFAM" id="SSF81301">
    <property type="entry name" value="Nucleotidyltransferase"/>
    <property type="match status" value="1"/>
</dbReference>
<dbReference type="GO" id="GO:0016740">
    <property type="term" value="F:transferase activity"/>
    <property type="evidence" value="ECO:0007669"/>
    <property type="project" value="UniProtKB-KW"/>
</dbReference>
<gene>
    <name evidence="2" type="ORF">SAMN05444406_12315</name>
</gene>
<dbReference type="PANTHER" id="PTHR43852:SF3">
    <property type="entry name" value="NUCLEOTIDYLTRANSFERASE"/>
    <property type="match status" value="1"/>
</dbReference>
<feature type="domain" description="Polymerase beta nucleotidyltransferase" evidence="1">
    <location>
        <begin position="8"/>
        <end position="101"/>
    </location>
</feature>
<dbReference type="CDD" id="cd05403">
    <property type="entry name" value="NT_KNTase_like"/>
    <property type="match status" value="1"/>
</dbReference>
<keyword evidence="2" id="KW-0808">Transferase</keyword>
<dbReference type="Pfam" id="PF18765">
    <property type="entry name" value="Polbeta"/>
    <property type="match status" value="1"/>
</dbReference>
<dbReference type="InterPro" id="IPR052930">
    <property type="entry name" value="TA_antitoxin_MntA"/>
</dbReference>
<protein>
    <submittedName>
        <fullName evidence="2">Predicted nucleotidyltransferase</fullName>
    </submittedName>
</protein>
<reference evidence="2" key="1">
    <citation type="submission" date="2016-10" db="EMBL/GenBank/DDBJ databases">
        <authorList>
            <person name="de Groot N.N."/>
        </authorList>
    </citation>
    <scope>NUCLEOTIDE SEQUENCE [LARGE SCALE GENOMIC DNA]</scope>
    <source>
        <strain evidence="2">DSM 20678</strain>
    </source>
</reference>
<name>A0A1I5X869_9FIRM</name>
<dbReference type="InterPro" id="IPR041633">
    <property type="entry name" value="Polbeta"/>
</dbReference>
<dbReference type="RefSeq" id="WP_092282547.1">
    <property type="nucleotide sequence ID" value="NZ_FOXR01000023.1"/>
</dbReference>
<dbReference type="EMBL" id="FOXR01000023">
    <property type="protein sequence ID" value="SFQ28138.1"/>
    <property type="molecule type" value="Genomic_DNA"/>
</dbReference>
<keyword evidence="3" id="KW-1185">Reference proteome</keyword>
<accession>A0A1I5X869</accession>
<evidence type="ECO:0000313" key="3">
    <source>
        <dbReference type="Proteomes" id="UP000198577"/>
    </source>
</evidence>
<dbReference type="InterPro" id="IPR043519">
    <property type="entry name" value="NT_sf"/>
</dbReference>
<dbReference type="STRING" id="937334.SAMN05444406_12315"/>
<dbReference type="AlphaFoldDB" id="A0A1I5X869"/>
<proteinExistence type="predicted"/>
<dbReference type="Gene3D" id="3.30.460.10">
    <property type="entry name" value="Beta Polymerase, domain 2"/>
    <property type="match status" value="1"/>
</dbReference>
<evidence type="ECO:0000313" key="2">
    <source>
        <dbReference type="EMBL" id="SFQ28138.1"/>
    </source>
</evidence>
<dbReference type="OrthoDB" id="9809668at2"/>
<evidence type="ECO:0000259" key="1">
    <source>
        <dbReference type="Pfam" id="PF18765"/>
    </source>
</evidence>